<comment type="caution">
    <text evidence="2">The sequence shown here is derived from an EMBL/GenBank/DDBJ whole genome shotgun (WGS) entry which is preliminary data.</text>
</comment>
<accession>A0AAV4NST6</accession>
<reference evidence="2 3" key="1">
    <citation type="submission" date="2021-06" db="EMBL/GenBank/DDBJ databases">
        <title>Caerostris extrusa draft genome.</title>
        <authorList>
            <person name="Kono N."/>
            <person name="Arakawa K."/>
        </authorList>
    </citation>
    <scope>NUCLEOTIDE SEQUENCE [LARGE SCALE GENOMIC DNA]</scope>
</reference>
<evidence type="ECO:0000256" key="1">
    <source>
        <dbReference type="SAM" id="MobiDB-lite"/>
    </source>
</evidence>
<gene>
    <name evidence="2" type="ORF">CEXT_78691</name>
</gene>
<dbReference type="Proteomes" id="UP001054945">
    <property type="component" value="Unassembled WGS sequence"/>
</dbReference>
<feature type="region of interest" description="Disordered" evidence="1">
    <location>
        <begin position="26"/>
        <end position="57"/>
    </location>
</feature>
<proteinExistence type="predicted"/>
<sequence>MEMAHTMRTEGFEDFAEADIVQLMTDNELDEDDSVGMVNYTNDRDRGIPKIDPNEEEREPVAFTAKIILGLELRAKIG</sequence>
<organism evidence="2 3">
    <name type="scientific">Caerostris extrusa</name>
    <name type="common">Bark spider</name>
    <name type="synonym">Caerostris bankana</name>
    <dbReference type="NCBI Taxonomy" id="172846"/>
    <lineage>
        <taxon>Eukaryota</taxon>
        <taxon>Metazoa</taxon>
        <taxon>Ecdysozoa</taxon>
        <taxon>Arthropoda</taxon>
        <taxon>Chelicerata</taxon>
        <taxon>Arachnida</taxon>
        <taxon>Araneae</taxon>
        <taxon>Araneomorphae</taxon>
        <taxon>Entelegynae</taxon>
        <taxon>Araneoidea</taxon>
        <taxon>Araneidae</taxon>
        <taxon>Caerostris</taxon>
    </lineage>
</organism>
<name>A0AAV4NST6_CAEEX</name>
<feature type="compositionally biased region" description="Basic and acidic residues" evidence="1">
    <location>
        <begin position="42"/>
        <end position="53"/>
    </location>
</feature>
<dbReference type="EMBL" id="BPLR01003637">
    <property type="protein sequence ID" value="GIX86991.1"/>
    <property type="molecule type" value="Genomic_DNA"/>
</dbReference>
<keyword evidence="3" id="KW-1185">Reference proteome</keyword>
<evidence type="ECO:0000313" key="2">
    <source>
        <dbReference type="EMBL" id="GIX86991.1"/>
    </source>
</evidence>
<protein>
    <submittedName>
        <fullName evidence="2">Uncharacterized protein</fullName>
    </submittedName>
</protein>
<evidence type="ECO:0000313" key="3">
    <source>
        <dbReference type="Proteomes" id="UP001054945"/>
    </source>
</evidence>
<dbReference type="AlphaFoldDB" id="A0AAV4NST6"/>